<evidence type="ECO:0000256" key="7">
    <source>
        <dbReference type="ARBA" id="ARBA00022989"/>
    </source>
</evidence>
<evidence type="ECO:0000313" key="12">
    <source>
        <dbReference type="EMBL" id="PAY25058.1"/>
    </source>
</evidence>
<dbReference type="Proteomes" id="UP000218810">
    <property type="component" value="Unassembled WGS sequence"/>
</dbReference>
<dbReference type="GO" id="GO:0005886">
    <property type="term" value="C:plasma membrane"/>
    <property type="evidence" value="ECO:0007669"/>
    <property type="project" value="UniProtKB-SubCell"/>
</dbReference>
<keyword evidence="13" id="KW-1185">Reference proteome</keyword>
<keyword evidence="4" id="KW-1003">Cell membrane</keyword>
<protein>
    <submittedName>
        <fullName evidence="12">Preprotein translocase subunit YajC</fullName>
    </submittedName>
</protein>
<comment type="subcellular location">
    <subcellularLocation>
        <location evidence="1">Cell membrane</location>
        <topology evidence="1">Single-pass membrane protein</topology>
    </subcellularLocation>
</comment>
<dbReference type="InterPro" id="IPR003849">
    <property type="entry name" value="Preprotein_translocase_YajC"/>
</dbReference>
<comment type="caution">
    <text evidence="12">The sequence shown here is derived from an EMBL/GenBank/DDBJ whole genome shotgun (WGS) entry which is preliminary data.</text>
</comment>
<gene>
    <name evidence="12" type="primary">yajC</name>
    <name evidence="12" type="ORF">CEY15_00810</name>
</gene>
<evidence type="ECO:0000256" key="1">
    <source>
        <dbReference type="ARBA" id="ARBA00004162"/>
    </source>
</evidence>
<evidence type="ECO:0000256" key="10">
    <source>
        <dbReference type="SAM" id="MobiDB-lite"/>
    </source>
</evidence>
<evidence type="ECO:0000256" key="8">
    <source>
        <dbReference type="ARBA" id="ARBA00023010"/>
    </source>
</evidence>
<evidence type="ECO:0000256" key="6">
    <source>
        <dbReference type="ARBA" id="ARBA00022927"/>
    </source>
</evidence>
<keyword evidence="3" id="KW-0813">Transport</keyword>
<dbReference type="Pfam" id="PF02699">
    <property type="entry name" value="YajC"/>
    <property type="match status" value="1"/>
</dbReference>
<dbReference type="GO" id="GO:0015031">
    <property type="term" value="P:protein transport"/>
    <property type="evidence" value="ECO:0007669"/>
    <property type="project" value="UniProtKB-KW"/>
</dbReference>
<dbReference type="OrthoDB" id="2200301at2"/>
<dbReference type="EMBL" id="NTGA01000001">
    <property type="protein sequence ID" value="PAY25058.1"/>
    <property type="molecule type" value="Genomic_DNA"/>
</dbReference>
<evidence type="ECO:0000256" key="4">
    <source>
        <dbReference type="ARBA" id="ARBA00022475"/>
    </source>
</evidence>
<dbReference type="AlphaFoldDB" id="A0A2A2WV66"/>
<sequence length="112" mass="11853">MGLELLLPLMIIALVALMFFQSSKQRKAMKELQEMQASLSVGDQVLTTSGLHATVVTVGEETLVLEIAPGVRTQWDRRVIREKLDPGTTPGSAPGSTTGEDGADSGRGATGE</sequence>
<proteinExistence type="inferred from homology"/>
<evidence type="ECO:0000256" key="9">
    <source>
        <dbReference type="ARBA" id="ARBA00023136"/>
    </source>
</evidence>
<evidence type="ECO:0000313" key="13">
    <source>
        <dbReference type="Proteomes" id="UP000218810"/>
    </source>
</evidence>
<dbReference type="PANTHER" id="PTHR33909">
    <property type="entry name" value="SEC TRANSLOCON ACCESSORY COMPLEX SUBUNIT YAJC"/>
    <property type="match status" value="1"/>
</dbReference>
<evidence type="ECO:0000256" key="11">
    <source>
        <dbReference type="SAM" id="Phobius"/>
    </source>
</evidence>
<dbReference type="NCBIfam" id="TIGR00739">
    <property type="entry name" value="yajC"/>
    <property type="match status" value="1"/>
</dbReference>
<name>A0A2A2WV66_9ACTN</name>
<feature type="region of interest" description="Disordered" evidence="10">
    <location>
        <begin position="80"/>
        <end position="112"/>
    </location>
</feature>
<feature type="transmembrane region" description="Helical" evidence="11">
    <location>
        <begin position="6"/>
        <end position="23"/>
    </location>
</feature>
<comment type="similarity">
    <text evidence="2">Belongs to the YajC family.</text>
</comment>
<dbReference type="SMART" id="SM01323">
    <property type="entry name" value="YajC"/>
    <property type="match status" value="1"/>
</dbReference>
<accession>A0A2A2WV66</accession>
<evidence type="ECO:0000256" key="3">
    <source>
        <dbReference type="ARBA" id="ARBA00022448"/>
    </source>
</evidence>
<evidence type="ECO:0000256" key="2">
    <source>
        <dbReference type="ARBA" id="ARBA00006742"/>
    </source>
</evidence>
<keyword evidence="9 11" id="KW-0472">Membrane</keyword>
<keyword evidence="5 11" id="KW-0812">Transmembrane</keyword>
<reference evidence="13" key="1">
    <citation type="submission" date="2017-09" db="EMBL/GenBank/DDBJ databases">
        <authorList>
            <person name="Zhang Y."/>
            <person name="Huang X."/>
            <person name="Liu J."/>
            <person name="Lu L."/>
            <person name="Peng K."/>
        </authorList>
    </citation>
    <scope>NUCLEOTIDE SEQUENCE [LARGE SCALE GENOMIC DNA]</scope>
    <source>
        <strain evidence="13">S-XJ-1</strain>
    </source>
</reference>
<evidence type="ECO:0000256" key="5">
    <source>
        <dbReference type="ARBA" id="ARBA00022692"/>
    </source>
</evidence>
<feature type="compositionally biased region" description="Low complexity" evidence="10">
    <location>
        <begin position="86"/>
        <end position="99"/>
    </location>
</feature>
<keyword evidence="7 11" id="KW-1133">Transmembrane helix</keyword>
<organism evidence="12 13">
    <name type="scientific">Dietzia natronolimnaea</name>
    <dbReference type="NCBI Taxonomy" id="161920"/>
    <lineage>
        <taxon>Bacteria</taxon>
        <taxon>Bacillati</taxon>
        <taxon>Actinomycetota</taxon>
        <taxon>Actinomycetes</taxon>
        <taxon>Mycobacteriales</taxon>
        <taxon>Dietziaceae</taxon>
        <taxon>Dietzia</taxon>
    </lineage>
</organism>
<keyword evidence="8" id="KW-0811">Translocation</keyword>
<keyword evidence="6" id="KW-0653">Protein transport</keyword>
<dbReference type="PANTHER" id="PTHR33909:SF1">
    <property type="entry name" value="SEC TRANSLOCON ACCESSORY COMPLEX SUBUNIT YAJC"/>
    <property type="match status" value="1"/>
</dbReference>